<dbReference type="EMBL" id="OIVN01000169">
    <property type="protein sequence ID" value="SPC75597.1"/>
    <property type="molecule type" value="Genomic_DNA"/>
</dbReference>
<proteinExistence type="predicted"/>
<dbReference type="AlphaFoldDB" id="A0A2N9E9D7"/>
<sequence>MVLQQTADKIKCIVDEVAVESTDDVTVDFDDEVVVEAVVDVIADFNYEAVIEAVVNVTTDFNDEVEYAQSESPGDSDSIRIALEVADLHLALVTYVVVVEVTVDTSTDVSADVADVLFSSRKRFRFRMMFPLRKRFWLRNDVAVVDAASEVAADATDFVFPLHINYLDVVADAANFVEVVAYAASEITADAIDIATNLDNDNTVAVVDDISSEIIADATDFELMPKIQFEDAYVADMEDTVEVPDSCDVVLVGGYEHGRRDSFYCNNPQDRESSNNKIRMMENEGVDVTKAIGLVTGVTAKVHTDSVWCYDRSPYGIYVIDILMSDCKSDDIAFIVPWKWISFEIYVELVGALRFYVRISTVDLQE</sequence>
<protein>
    <submittedName>
        <fullName evidence="1">Uncharacterized protein</fullName>
    </submittedName>
</protein>
<organism evidence="1">
    <name type="scientific">Fagus sylvatica</name>
    <name type="common">Beechnut</name>
    <dbReference type="NCBI Taxonomy" id="28930"/>
    <lineage>
        <taxon>Eukaryota</taxon>
        <taxon>Viridiplantae</taxon>
        <taxon>Streptophyta</taxon>
        <taxon>Embryophyta</taxon>
        <taxon>Tracheophyta</taxon>
        <taxon>Spermatophyta</taxon>
        <taxon>Magnoliopsida</taxon>
        <taxon>eudicotyledons</taxon>
        <taxon>Gunneridae</taxon>
        <taxon>Pentapetalae</taxon>
        <taxon>rosids</taxon>
        <taxon>fabids</taxon>
        <taxon>Fagales</taxon>
        <taxon>Fagaceae</taxon>
        <taxon>Fagus</taxon>
    </lineage>
</organism>
<accession>A0A2N9E9D7</accession>
<gene>
    <name evidence="1" type="ORF">FSB_LOCUS3479</name>
</gene>
<reference evidence="1" key="1">
    <citation type="submission" date="2018-02" db="EMBL/GenBank/DDBJ databases">
        <authorList>
            <person name="Cohen D.B."/>
            <person name="Kent A.D."/>
        </authorList>
    </citation>
    <scope>NUCLEOTIDE SEQUENCE</scope>
</reference>
<name>A0A2N9E9D7_FAGSY</name>
<evidence type="ECO:0000313" key="1">
    <source>
        <dbReference type="EMBL" id="SPC75597.1"/>
    </source>
</evidence>